<keyword evidence="3" id="KW-0285">Flavoprotein</keyword>
<protein>
    <submittedName>
        <fullName evidence="7">D-arabinono-1,4-lactone oxidase</fullName>
    </submittedName>
</protein>
<dbReference type="InterPro" id="IPR006093">
    <property type="entry name" value="Oxy_OxRdtase_FAD_BS"/>
</dbReference>
<dbReference type="PROSITE" id="PS51387">
    <property type="entry name" value="FAD_PCMH"/>
    <property type="match status" value="1"/>
</dbReference>
<dbReference type="PANTHER" id="PTHR43762">
    <property type="entry name" value="L-GULONOLACTONE OXIDASE"/>
    <property type="match status" value="1"/>
</dbReference>
<comment type="caution">
    <text evidence="7">The sequence shown here is derived from an EMBL/GenBank/DDBJ whole genome shotgun (WGS) entry which is preliminary data.</text>
</comment>
<dbReference type="Gene3D" id="3.30.43.10">
    <property type="entry name" value="Uridine Diphospho-n-acetylenolpyruvylglucosamine Reductase, domain 2"/>
    <property type="match status" value="1"/>
</dbReference>
<reference evidence="7 8" key="1">
    <citation type="journal article" date="2018" name="J. Microbiol.">
        <title>Bacillus spongiae sp. nov., isolated from sponge of Jeju Island.</title>
        <authorList>
            <person name="Lee G.E."/>
            <person name="Im W.T."/>
            <person name="Park J.S."/>
        </authorList>
    </citation>
    <scope>NUCLEOTIDE SEQUENCE [LARGE SCALE GENOMIC DNA]</scope>
    <source>
        <strain evidence="7 8">135PIL107-10</strain>
    </source>
</reference>
<proteinExistence type="inferred from homology"/>
<evidence type="ECO:0000256" key="5">
    <source>
        <dbReference type="ARBA" id="ARBA00023002"/>
    </source>
</evidence>
<name>A0ABU8HCA7_9BACI</name>
<dbReference type="InterPro" id="IPR006094">
    <property type="entry name" value="Oxid_FAD_bind_N"/>
</dbReference>
<dbReference type="RefSeq" id="WP_336586424.1">
    <property type="nucleotide sequence ID" value="NZ_JBBAXC010000005.1"/>
</dbReference>
<evidence type="ECO:0000256" key="4">
    <source>
        <dbReference type="ARBA" id="ARBA00022644"/>
    </source>
</evidence>
<dbReference type="Proteomes" id="UP001312865">
    <property type="component" value="Unassembled WGS sequence"/>
</dbReference>
<evidence type="ECO:0000313" key="8">
    <source>
        <dbReference type="Proteomes" id="UP001312865"/>
    </source>
</evidence>
<organism evidence="7 8">
    <name type="scientific">Bacillus spongiae</name>
    <dbReference type="NCBI Taxonomy" id="2683610"/>
    <lineage>
        <taxon>Bacteria</taxon>
        <taxon>Bacillati</taxon>
        <taxon>Bacillota</taxon>
        <taxon>Bacilli</taxon>
        <taxon>Bacillales</taxon>
        <taxon>Bacillaceae</taxon>
        <taxon>Bacillus</taxon>
    </lineage>
</organism>
<evidence type="ECO:0000259" key="6">
    <source>
        <dbReference type="PROSITE" id="PS51387"/>
    </source>
</evidence>
<keyword evidence="8" id="KW-1185">Reference proteome</keyword>
<dbReference type="InterPro" id="IPR016171">
    <property type="entry name" value="Vanillyl_alc_oxidase_C-sub2"/>
</dbReference>
<dbReference type="Pfam" id="PF04030">
    <property type="entry name" value="ALO"/>
    <property type="match status" value="1"/>
</dbReference>
<dbReference type="Pfam" id="PF01565">
    <property type="entry name" value="FAD_binding_4"/>
    <property type="match status" value="1"/>
</dbReference>
<dbReference type="PIRSF" id="PIRSF000136">
    <property type="entry name" value="LGO_GLO"/>
    <property type="match status" value="1"/>
</dbReference>
<dbReference type="NCBIfam" id="TIGR01679">
    <property type="entry name" value="bact_FAD_ox"/>
    <property type="match status" value="1"/>
</dbReference>
<gene>
    <name evidence="7" type="ORF">WAK64_07930</name>
</gene>
<dbReference type="PANTHER" id="PTHR43762:SF1">
    <property type="entry name" value="D-ARABINONO-1,4-LACTONE OXIDASE"/>
    <property type="match status" value="1"/>
</dbReference>
<dbReference type="Gene3D" id="1.10.45.10">
    <property type="entry name" value="Vanillyl-alcohol Oxidase, Chain A, domain 4"/>
    <property type="match status" value="1"/>
</dbReference>
<dbReference type="InterPro" id="IPR036318">
    <property type="entry name" value="FAD-bd_PCMH-like_sf"/>
</dbReference>
<dbReference type="SUPFAM" id="SSF56176">
    <property type="entry name" value="FAD-binding/transporter-associated domain-like"/>
    <property type="match status" value="1"/>
</dbReference>
<evidence type="ECO:0000313" key="7">
    <source>
        <dbReference type="EMBL" id="MEI5906984.1"/>
    </source>
</evidence>
<keyword evidence="4" id="KW-0060">Ascorbate biosynthesis</keyword>
<dbReference type="InterPro" id="IPR016167">
    <property type="entry name" value="FAD-bd_PCMH_sub1"/>
</dbReference>
<keyword evidence="5" id="KW-0560">Oxidoreductase</keyword>
<dbReference type="PROSITE" id="PS00862">
    <property type="entry name" value="OX2_COVAL_FAD"/>
    <property type="match status" value="1"/>
</dbReference>
<dbReference type="InterPro" id="IPR016166">
    <property type="entry name" value="FAD-bd_PCMH"/>
</dbReference>
<dbReference type="InterPro" id="IPR007173">
    <property type="entry name" value="ALO_C"/>
</dbReference>
<dbReference type="Gene3D" id="3.30.465.10">
    <property type="match status" value="1"/>
</dbReference>
<evidence type="ECO:0000256" key="2">
    <source>
        <dbReference type="ARBA" id="ARBA00005466"/>
    </source>
</evidence>
<evidence type="ECO:0000256" key="1">
    <source>
        <dbReference type="ARBA" id="ARBA00005147"/>
    </source>
</evidence>
<dbReference type="InterPro" id="IPR016169">
    <property type="entry name" value="FAD-bd_PCMH_sub2"/>
</dbReference>
<dbReference type="EMBL" id="JBBAXC010000005">
    <property type="protein sequence ID" value="MEI5906984.1"/>
    <property type="molecule type" value="Genomic_DNA"/>
</dbReference>
<evidence type="ECO:0000256" key="3">
    <source>
        <dbReference type="ARBA" id="ARBA00022630"/>
    </source>
</evidence>
<feature type="domain" description="FAD-binding PCMH-type" evidence="6">
    <location>
        <begin position="18"/>
        <end position="188"/>
    </location>
</feature>
<sequence length="436" mass="50132">MLSLKETSQAMYNWSESFRFQPEFIHKPTSIEEIVEIVNLASSQNRKIRVIGSGHSFTPLIKTRDILLSLDHLQGVIEVNEDENTAEVWAGTKLSRLGNELHELGYSQENLGDINVQSVSGALLTGTHGTGINHGILATQIEEVTVVLADGKVTSFSRKLHPDVFPAHALSLGLLGIVVKMKLRITPKQNFKHTSHRAELKATLAELPSLLEKNEHFEFYAFPYSSTIQVKKMNKTSEHGSSYAFEKWKASKLENSAFSILSEMARRKPTWSSSISRFSAKSVPNTTMIGPSYELFSTVRSVKFNEMEYSIPRQHFEEVLEEILAMIKRENIAVHFPIECRFVKEDDLWLSPAYQRESAYIAVHMYKGMPYEDYFRKVEQIFHKYDGRPHWGKLHTLTYDDVIRRYPMMPNFIKLREQMDPKDLFMNDYLSKIFAI</sequence>
<comment type="similarity">
    <text evidence="2">Belongs to the oxygen-dependent FAD-linked oxidoreductase family.</text>
</comment>
<dbReference type="InterPro" id="IPR010031">
    <property type="entry name" value="FAD_lactone_oxidase-like"/>
</dbReference>
<accession>A0ABU8HCA7</accession>
<dbReference type="Gene3D" id="3.30.70.2520">
    <property type="match status" value="1"/>
</dbReference>
<comment type="pathway">
    <text evidence="1">Cofactor biosynthesis; L-ascorbate biosynthesis.</text>
</comment>